<reference evidence="2 3" key="1">
    <citation type="journal article" date="2015" name="Genome Biol. Evol.">
        <title>Comparative Genomics of a Bacterivorous Green Alga Reveals Evolutionary Causalities and Consequences of Phago-Mixotrophic Mode of Nutrition.</title>
        <authorList>
            <person name="Burns J.A."/>
            <person name="Paasch A."/>
            <person name="Narechania A."/>
            <person name="Kim E."/>
        </authorList>
    </citation>
    <scope>NUCLEOTIDE SEQUENCE [LARGE SCALE GENOMIC DNA]</scope>
    <source>
        <strain evidence="2 3">PLY_AMNH</strain>
    </source>
</reference>
<name>A0AAE0ET12_9CHLO</name>
<dbReference type="InterPro" id="IPR052523">
    <property type="entry name" value="Trichothecene_AcTrans"/>
</dbReference>
<dbReference type="PROSITE" id="PS51186">
    <property type="entry name" value="GNAT"/>
    <property type="match status" value="1"/>
</dbReference>
<accession>A0AAE0ET12</accession>
<sequence>MAASDLPPTRLADVEDTDALIRILCGAFRADPLSQWIEQDSSKIDEYHAKLFRGYVENALARGHVYITSDGAACSLNFPPDDQAGPHVAHNENMLTVGTIFETMNEKIMGRQPHFHIAFIGSDIRGKGHGKAILSCALKAADAAKIPCYLENSNEANIGFYKKFGFEVVDKHCFDDGERCATVWFMKRDPAR</sequence>
<evidence type="ECO:0000259" key="1">
    <source>
        <dbReference type="PROSITE" id="PS51186"/>
    </source>
</evidence>
<protein>
    <recommendedName>
        <fullName evidence="1">N-acetyltransferase domain-containing protein</fullName>
    </recommendedName>
</protein>
<dbReference type="GO" id="GO:0016747">
    <property type="term" value="F:acyltransferase activity, transferring groups other than amino-acyl groups"/>
    <property type="evidence" value="ECO:0007669"/>
    <property type="project" value="InterPro"/>
</dbReference>
<dbReference type="AlphaFoldDB" id="A0AAE0ET12"/>
<dbReference type="Pfam" id="PF13673">
    <property type="entry name" value="Acetyltransf_10"/>
    <property type="match status" value="1"/>
</dbReference>
<dbReference type="EMBL" id="LGRX02033896">
    <property type="protein sequence ID" value="KAK3239511.1"/>
    <property type="molecule type" value="Genomic_DNA"/>
</dbReference>
<gene>
    <name evidence="2" type="ORF">CYMTET_50570</name>
</gene>
<comment type="caution">
    <text evidence="2">The sequence shown here is derived from an EMBL/GenBank/DDBJ whole genome shotgun (WGS) entry which is preliminary data.</text>
</comment>
<feature type="domain" description="N-acetyltransferase" evidence="1">
    <location>
        <begin position="7"/>
        <end position="189"/>
    </location>
</feature>
<dbReference type="PANTHER" id="PTHR42791:SF1">
    <property type="entry name" value="N-ACETYLTRANSFERASE DOMAIN-CONTAINING PROTEIN"/>
    <property type="match status" value="1"/>
</dbReference>
<dbReference type="InterPro" id="IPR016181">
    <property type="entry name" value="Acyl_CoA_acyltransferase"/>
</dbReference>
<dbReference type="PANTHER" id="PTHR42791">
    <property type="entry name" value="GNAT FAMILY ACETYLTRANSFERASE"/>
    <property type="match status" value="1"/>
</dbReference>
<evidence type="ECO:0000313" key="3">
    <source>
        <dbReference type="Proteomes" id="UP001190700"/>
    </source>
</evidence>
<proteinExistence type="predicted"/>
<evidence type="ECO:0000313" key="2">
    <source>
        <dbReference type="EMBL" id="KAK3239511.1"/>
    </source>
</evidence>
<dbReference type="SUPFAM" id="SSF55729">
    <property type="entry name" value="Acyl-CoA N-acyltransferases (Nat)"/>
    <property type="match status" value="1"/>
</dbReference>
<organism evidence="2 3">
    <name type="scientific">Cymbomonas tetramitiformis</name>
    <dbReference type="NCBI Taxonomy" id="36881"/>
    <lineage>
        <taxon>Eukaryota</taxon>
        <taxon>Viridiplantae</taxon>
        <taxon>Chlorophyta</taxon>
        <taxon>Pyramimonadophyceae</taxon>
        <taxon>Pyramimonadales</taxon>
        <taxon>Pyramimonadaceae</taxon>
        <taxon>Cymbomonas</taxon>
    </lineage>
</organism>
<dbReference type="Gene3D" id="3.40.630.30">
    <property type="match status" value="1"/>
</dbReference>
<dbReference type="Proteomes" id="UP001190700">
    <property type="component" value="Unassembled WGS sequence"/>
</dbReference>
<dbReference type="InterPro" id="IPR000182">
    <property type="entry name" value="GNAT_dom"/>
</dbReference>
<keyword evidence="3" id="KW-1185">Reference proteome</keyword>